<dbReference type="InterPro" id="IPR047007">
    <property type="entry name" value="XRN1_D1_sf"/>
</dbReference>
<feature type="domain" description="5'-3' exoribonuclease 1 D1" evidence="11">
    <location>
        <begin position="721"/>
        <end position="908"/>
    </location>
</feature>
<dbReference type="Pfam" id="PF18334">
    <property type="entry name" value="XRN1_D2_D3"/>
    <property type="match status" value="1"/>
</dbReference>
<dbReference type="Pfam" id="PF17846">
    <property type="entry name" value="XRN_M"/>
    <property type="match status" value="1"/>
</dbReference>
<dbReference type="InterPro" id="IPR041412">
    <property type="entry name" value="Xrn1_helical"/>
</dbReference>
<dbReference type="InterPro" id="IPR037175">
    <property type="entry name" value="KFase_sf"/>
</dbReference>
<dbReference type="Pfam" id="PF04199">
    <property type="entry name" value="Cyclase"/>
    <property type="match status" value="1"/>
</dbReference>
<keyword evidence="4" id="KW-0540">Nuclease</keyword>
<dbReference type="Gene3D" id="2.30.30.750">
    <property type="match status" value="1"/>
</dbReference>
<dbReference type="EMBL" id="JAIBSC010000042">
    <property type="protein sequence ID" value="KAH1905291.1"/>
    <property type="molecule type" value="Genomic_DNA"/>
</dbReference>
<evidence type="ECO:0000259" key="12">
    <source>
        <dbReference type="Pfam" id="PF18334"/>
    </source>
</evidence>
<dbReference type="InterPro" id="IPR041385">
    <property type="entry name" value="SH3_12"/>
</dbReference>
<evidence type="ECO:0000259" key="11">
    <source>
        <dbReference type="Pfam" id="PF18332"/>
    </source>
</evidence>
<comment type="caution">
    <text evidence="13">The sequence shown here is derived from an EMBL/GenBank/DDBJ whole genome shotgun (WGS) entry which is preliminary data.</text>
</comment>
<dbReference type="InterPro" id="IPR027073">
    <property type="entry name" value="5_3_exoribonuclease"/>
</dbReference>
<comment type="similarity">
    <text evidence="1">Belongs to the 5'-3' exonuclease family. XRN2/RAT1 subfamily.</text>
</comment>
<sequence length="1752" mass="197677">MGVPKFFRWLSERYPTISMLIAENRIPEFDALYLDMNGIIHNCTHKDSDSPTFRMTEDKMFIAIFNYIEHLYGKIKPRKLFFMAVDGVAPRAKMNQQRARRFRTALDAEVAKEKAIAQGIEMPKEDPFDSNCITPGTEFMAKLTQQLKYFINKKISEDKDWQGVDIVLSGHEVPGEGEHKIMEYIRHAKAQPGYDPNIRHCLYGLDADLIMLGLLSHDPHFCLLREEVTFGRQVQKKPKELEHQNFYLLHLCMVREYLELEFQELEQEGVLDFPFDMERVIDDFILMAFFVGNDFLPNLPNLHINEGALSLMFKIYKDVLPKMGGYVNEGGVINLKRLGMLIEALSDVEFRFFEAEYSDARWINAKRNGVANGSEFQEKPKGLTLTPAQKELFKEIKKYFLNRPEKASGSKPLDLSPTLPARDRKFVEQLADDLRLPWTTVADEHGDRFIRLQLPVNEDDDSEEEEDEEASMAVQRVIRRYDNAKVQEISPEEAQKAAEKKYEEKFQDWKDKYYMSKFGWGLDNHEELRKLTENYVQGLQWVLYYYYRGIASWPWFFKYHYAPMISDVIKGLNADMNFKLGQPFKPYEQLMGVLPDRSKQIVPAAFRDLMTSPESPIIDFYPREFELDMNGKKMEWEAVVKIPFIDERRLLEALATREHLLTPEEKARNGFGVSLKFTYSPEVNFTYPSSLPGVFPDIPSCHCIENIFDLPTMDGLEPYIGLVEGVQLGAAALAGFPSLKTLPHVGQLGFHGVCVFQQESRNESMVITVLDPGSRSNIELAKQKLGKRVFVGYPFLQEALVIRVSDELFDYLLPEGENHVVSIPHTEAQIDQWKKKADKIEGIYSRRLGTIIGPVESMVHVQLLKGLIKTDEGATIKEFADIPGQETDYALQLVVDEVINPDERFIERDALPIEKEFPEGSRAFFLGDFNYGRPVHITGHEDGKVNGLIAAIKGREPEFGRDRAREAERLCPYMPSFAIARSLRLNPLVLAKITSSFSVDIEGQRVNLGLNLKFEARKQKVLGYSRRGESGWEFSPKAVDLLQQYMIKFPEFIAGIQRNPQKDRYQPTDFYPEDVALVKMKEIRDWLKAMEAKNFERVPLEAEQLDSDVVKLIEQDADRLVQSQPPMQPKKIRGVPRSALLRPSDVEQRLQNQTFKLGDRVVYAQDSGKVPIATRGTVVGLTRTPRAMLLDVVFDVSFMSGTTLGDRCSPFRGQTVLASSVLNVSYRQLLASTRAAASQQAQSQPSPLTVAGYGAPLGPNGLGQLKEAAAPPPLTNSYRGVVSGLSNTRGNSASHRGRGGRGAANGGSPQTTLPIRPHPSSGDGAEQRGGRGRGGMYRTRAGYVSVDNSNPEAGVVRNNPHFRPKNYSQVPPPKALNRGGGRGGGRGGRGGFHGPDRGSGSRGRVLFLTQLNVYFYNHLRRIPEKYRDMASVTPLPTFDNLTIDPSGPPGNAWGLFGKNNELGMLNLLTPETVRRAAAEEIRDGVRFSLDLPLDRIKNPSFGRKPFARELVNKAPRIVNDDILVFNTQCSTQWDGFRHYGNHRHKRYFNGHSLEDMKISPVIGIDAWVKHGGIVGRGVLIDYASWATKNSIPLSPFTTTKIPLSAIKQIVEENDIRFRPGDILFLRTGFTAAYDKLSPDEELAISQRETPQFAGLEAGEATLRWLWENQFAAVASDSPSFEPSPIAGPQGPPEFQLHQWLLAGWGMPIGEYFDLEKVAEYCAKMNRWSFFLSSVPLKVPGGVASPPNAVAIF</sequence>
<evidence type="ECO:0000259" key="8">
    <source>
        <dbReference type="Pfam" id="PF03159"/>
    </source>
</evidence>
<accession>A0A9P8NKF9</accession>
<feature type="region of interest" description="Disordered" evidence="7">
    <location>
        <begin position="1356"/>
        <end position="1401"/>
    </location>
</feature>
<evidence type="ECO:0000256" key="3">
    <source>
        <dbReference type="ARBA" id="ARBA00022664"/>
    </source>
</evidence>
<dbReference type="InterPro" id="IPR004859">
    <property type="entry name" value="Xrn1_N"/>
</dbReference>
<name>A0A9P8NKF9_ASPFM</name>
<evidence type="ECO:0000256" key="4">
    <source>
        <dbReference type="ARBA" id="ARBA00022722"/>
    </source>
</evidence>
<keyword evidence="5" id="KW-0378">Hydrolase</keyword>
<evidence type="ECO:0000259" key="10">
    <source>
        <dbReference type="Pfam" id="PF18129"/>
    </source>
</evidence>
<feature type="domain" description="5'-3' exoribonuclease 1 SH3-like" evidence="10">
    <location>
        <begin position="1153"/>
        <end position="1223"/>
    </location>
</feature>
<evidence type="ECO:0000256" key="1">
    <source>
        <dbReference type="ARBA" id="ARBA00006994"/>
    </source>
</evidence>
<dbReference type="InterPro" id="IPR007325">
    <property type="entry name" value="KFase/CYL"/>
</dbReference>
<dbReference type="GO" id="GO:0019441">
    <property type="term" value="P:L-tryptophan catabolic process to kynurenine"/>
    <property type="evidence" value="ECO:0007669"/>
    <property type="project" value="InterPro"/>
</dbReference>
<dbReference type="PANTHER" id="PTHR12341">
    <property type="entry name" value="5'-&gt;3' EXORIBONUCLEASE"/>
    <property type="match status" value="1"/>
</dbReference>
<feature type="region of interest" description="Disordered" evidence="7">
    <location>
        <begin position="1263"/>
        <end position="1336"/>
    </location>
</feature>
<gene>
    <name evidence="13" type="ORF">KXV57_006068</name>
</gene>
<dbReference type="Gene3D" id="1.25.40.1050">
    <property type="match status" value="1"/>
</dbReference>
<dbReference type="InterPro" id="IPR040992">
    <property type="entry name" value="XRN1_D1"/>
</dbReference>
<feature type="domain" description="Xrn1 helical" evidence="9">
    <location>
        <begin position="275"/>
        <end position="670"/>
    </location>
</feature>
<dbReference type="InterPro" id="IPR047008">
    <property type="entry name" value="XRN1_SH3_sf"/>
</dbReference>
<comment type="similarity">
    <text evidence="2">Belongs to the Cyclase 1 superfamily.</text>
</comment>
<dbReference type="GO" id="GO:0003723">
    <property type="term" value="F:RNA binding"/>
    <property type="evidence" value="ECO:0007669"/>
    <property type="project" value="TreeGrafter"/>
</dbReference>
<evidence type="ECO:0000313" key="14">
    <source>
        <dbReference type="Proteomes" id="UP000813423"/>
    </source>
</evidence>
<dbReference type="SUPFAM" id="SSF102198">
    <property type="entry name" value="Putative cyclase"/>
    <property type="match status" value="1"/>
</dbReference>
<dbReference type="GO" id="GO:0004061">
    <property type="term" value="F:arylformamidase activity"/>
    <property type="evidence" value="ECO:0007669"/>
    <property type="project" value="InterPro"/>
</dbReference>
<proteinExistence type="inferred from homology"/>
<dbReference type="FunFam" id="1.25.40.1050:FF:000002">
    <property type="entry name" value="5'-3' exoribonuclease"/>
    <property type="match status" value="1"/>
</dbReference>
<evidence type="ECO:0000256" key="5">
    <source>
        <dbReference type="ARBA" id="ARBA00022801"/>
    </source>
</evidence>
<dbReference type="GO" id="GO:0016075">
    <property type="term" value="P:rRNA catabolic process"/>
    <property type="evidence" value="ECO:0007669"/>
    <property type="project" value="TreeGrafter"/>
</dbReference>
<dbReference type="PANTHER" id="PTHR12341:SF7">
    <property type="entry name" value="5'-3' EXORIBONUCLEASE 1"/>
    <property type="match status" value="1"/>
</dbReference>
<dbReference type="GO" id="GO:0005634">
    <property type="term" value="C:nucleus"/>
    <property type="evidence" value="ECO:0007669"/>
    <property type="project" value="TreeGrafter"/>
</dbReference>
<dbReference type="GO" id="GO:0006397">
    <property type="term" value="P:mRNA processing"/>
    <property type="evidence" value="ECO:0007669"/>
    <property type="project" value="UniProtKB-KW"/>
</dbReference>
<dbReference type="FunFam" id="3.40.50.12390:FF:000002">
    <property type="entry name" value="5'-3' exoribonuclease 1"/>
    <property type="match status" value="1"/>
</dbReference>
<evidence type="ECO:0000313" key="13">
    <source>
        <dbReference type="EMBL" id="KAH1905291.1"/>
    </source>
</evidence>
<evidence type="ECO:0000256" key="7">
    <source>
        <dbReference type="SAM" id="MobiDB-lite"/>
    </source>
</evidence>
<dbReference type="Pfam" id="PF03159">
    <property type="entry name" value="XRN_N"/>
    <property type="match status" value="1"/>
</dbReference>
<keyword evidence="6" id="KW-0269">Exonuclease</keyword>
<dbReference type="Pfam" id="PF18332">
    <property type="entry name" value="XRN1_D1"/>
    <property type="match status" value="1"/>
</dbReference>
<dbReference type="InterPro" id="IPR041106">
    <property type="entry name" value="XRN1_D2_D3"/>
</dbReference>
<dbReference type="Gene3D" id="2.30.30.30">
    <property type="match status" value="1"/>
</dbReference>
<evidence type="ECO:0000256" key="2">
    <source>
        <dbReference type="ARBA" id="ARBA00007865"/>
    </source>
</evidence>
<evidence type="ECO:0000256" key="6">
    <source>
        <dbReference type="ARBA" id="ARBA00022839"/>
    </source>
</evidence>
<dbReference type="Gene3D" id="3.40.50.12390">
    <property type="match status" value="2"/>
</dbReference>
<protein>
    <submittedName>
        <fullName evidence="13">Uncharacterized protein</fullName>
    </submittedName>
</protein>
<evidence type="ECO:0000259" key="9">
    <source>
        <dbReference type="Pfam" id="PF17846"/>
    </source>
</evidence>
<dbReference type="Pfam" id="PF18129">
    <property type="entry name" value="SH3_12"/>
    <property type="match status" value="1"/>
</dbReference>
<dbReference type="Gene3D" id="2.170.260.40">
    <property type="match status" value="1"/>
</dbReference>
<feature type="domain" description="Exoribonuclease Xrn1 D2/D3" evidence="12">
    <location>
        <begin position="912"/>
        <end position="1135"/>
    </location>
</feature>
<organism evidence="13 14">
    <name type="scientific">Aspergillus fumigatus</name>
    <name type="common">Neosartorya fumigata</name>
    <dbReference type="NCBI Taxonomy" id="746128"/>
    <lineage>
        <taxon>Eukaryota</taxon>
        <taxon>Fungi</taxon>
        <taxon>Dikarya</taxon>
        <taxon>Ascomycota</taxon>
        <taxon>Pezizomycotina</taxon>
        <taxon>Eurotiomycetes</taxon>
        <taxon>Eurotiomycetidae</taxon>
        <taxon>Eurotiales</taxon>
        <taxon>Aspergillaceae</taxon>
        <taxon>Aspergillus</taxon>
        <taxon>Aspergillus subgen. Fumigati</taxon>
    </lineage>
</organism>
<dbReference type="InterPro" id="IPR014722">
    <property type="entry name" value="Rib_uL2_dom2"/>
</dbReference>
<dbReference type="GO" id="GO:0004534">
    <property type="term" value="F:5'-3' RNA exonuclease activity"/>
    <property type="evidence" value="ECO:0007669"/>
    <property type="project" value="TreeGrafter"/>
</dbReference>
<keyword evidence="3" id="KW-0507">mRNA processing</keyword>
<feature type="compositionally biased region" description="Gly residues" evidence="7">
    <location>
        <begin position="1378"/>
        <end position="1393"/>
    </location>
</feature>
<dbReference type="Gene3D" id="3.50.30.50">
    <property type="entry name" value="Putative cyclase"/>
    <property type="match status" value="1"/>
</dbReference>
<dbReference type="CDD" id="cd18673">
    <property type="entry name" value="PIN_XRN1-2-like"/>
    <property type="match status" value="1"/>
</dbReference>
<reference evidence="13" key="1">
    <citation type="submission" date="2021-08" db="EMBL/GenBank/DDBJ databases">
        <title>Global Aspergillus fumigatus from environmental and clinical sources.</title>
        <authorList>
            <person name="Barber A."/>
            <person name="Sae-Ong T."/>
        </authorList>
    </citation>
    <scope>NUCLEOTIDE SEQUENCE</scope>
    <source>
        <strain evidence="13">NRZ-2016-071</strain>
    </source>
</reference>
<dbReference type="GO" id="GO:0000956">
    <property type="term" value="P:nuclear-transcribed mRNA catabolic process"/>
    <property type="evidence" value="ECO:0007669"/>
    <property type="project" value="TreeGrafter"/>
</dbReference>
<feature type="domain" description="Xrn1 N-terminal" evidence="8">
    <location>
        <begin position="1"/>
        <end position="227"/>
    </location>
</feature>
<dbReference type="Proteomes" id="UP000813423">
    <property type="component" value="Unassembled WGS sequence"/>
</dbReference>